<keyword evidence="3" id="KW-1185">Reference proteome</keyword>
<evidence type="ECO:0000313" key="3">
    <source>
        <dbReference type="Proteomes" id="UP001589789"/>
    </source>
</evidence>
<dbReference type="Proteomes" id="UP001589789">
    <property type="component" value="Unassembled WGS sequence"/>
</dbReference>
<proteinExistence type="predicted"/>
<evidence type="ECO:0000313" key="2">
    <source>
        <dbReference type="EMBL" id="MFC0386841.1"/>
    </source>
</evidence>
<name>A0ABV6ITB4_9PROT</name>
<dbReference type="EMBL" id="JBHLVZ010000041">
    <property type="protein sequence ID" value="MFC0386841.1"/>
    <property type="molecule type" value="Genomic_DNA"/>
</dbReference>
<reference evidence="2 3" key="1">
    <citation type="submission" date="2024-09" db="EMBL/GenBank/DDBJ databases">
        <authorList>
            <person name="Sun Q."/>
            <person name="Mori K."/>
        </authorList>
    </citation>
    <scope>NUCLEOTIDE SEQUENCE [LARGE SCALE GENOMIC DNA]</scope>
    <source>
        <strain evidence="2 3">CCM 7468</strain>
    </source>
</reference>
<dbReference type="Pfam" id="PF13472">
    <property type="entry name" value="Lipase_GDSL_2"/>
    <property type="match status" value="1"/>
</dbReference>
<dbReference type="GO" id="GO:0016787">
    <property type="term" value="F:hydrolase activity"/>
    <property type="evidence" value="ECO:0007669"/>
    <property type="project" value="UniProtKB-KW"/>
</dbReference>
<sequence length="382" mass="40470">MPSQQLEVAGGSRLHFNNQTLRQIARLSTGGTRVRVVLTNTFGTVPLRIGAAQVALRDKGASIVAGTNRVLTFGGLAQPAIPPGALMVSDPVDMEVPDSADVVVDVYLPDNTAASRSSVTYHPASWQTNYVSAQGNHVGAVSLPVATTTAYRRSDGLPSASSFFLSRVEVVTRQPTGVLVAFGDSITDGTQSGLDQNRRWLNLLDARLTAAGIRMSVINGGIGGGRVLEDGVGPNGLARFDRDVLAQAGTTHVTIMLGINDIGNGGAKPNPSVAELIAGHRQLIDRAHARGLRVYGATLTAFEGAAYWTPEGEAKRQALNEWIRSSGAYDAVFDFAAATQDPTRPTRMRPEYDSGDHLHPSPAGYTAMSNSIDIELFRSPGR</sequence>
<organism evidence="2 3">
    <name type="scientific">Muricoccus vinaceus</name>
    <dbReference type="NCBI Taxonomy" id="424704"/>
    <lineage>
        <taxon>Bacteria</taxon>
        <taxon>Pseudomonadati</taxon>
        <taxon>Pseudomonadota</taxon>
        <taxon>Alphaproteobacteria</taxon>
        <taxon>Acetobacterales</taxon>
        <taxon>Roseomonadaceae</taxon>
        <taxon>Muricoccus</taxon>
    </lineage>
</organism>
<feature type="domain" description="SGNH hydrolase-type esterase" evidence="1">
    <location>
        <begin position="181"/>
        <end position="366"/>
    </location>
</feature>
<dbReference type="CDD" id="cd01830">
    <property type="entry name" value="XynE_like"/>
    <property type="match status" value="1"/>
</dbReference>
<keyword evidence="2" id="KW-0378">Hydrolase</keyword>
<comment type="caution">
    <text evidence="2">The sequence shown here is derived from an EMBL/GenBank/DDBJ whole genome shotgun (WGS) entry which is preliminary data.</text>
</comment>
<dbReference type="SUPFAM" id="SSF52266">
    <property type="entry name" value="SGNH hydrolase"/>
    <property type="match status" value="1"/>
</dbReference>
<dbReference type="InterPro" id="IPR036514">
    <property type="entry name" value="SGNH_hydro_sf"/>
</dbReference>
<dbReference type="InterPro" id="IPR053140">
    <property type="entry name" value="GDSL_Rv0518-like"/>
</dbReference>
<dbReference type="Gene3D" id="3.40.50.1110">
    <property type="entry name" value="SGNH hydrolase"/>
    <property type="match status" value="1"/>
</dbReference>
<dbReference type="PANTHER" id="PTHR43784">
    <property type="entry name" value="GDSL-LIKE LIPASE/ACYLHYDROLASE, PUTATIVE (AFU_ORTHOLOGUE AFUA_2G00820)-RELATED"/>
    <property type="match status" value="1"/>
</dbReference>
<dbReference type="PANTHER" id="PTHR43784:SF2">
    <property type="entry name" value="GDSL-LIKE LIPASE_ACYLHYDROLASE, PUTATIVE (AFU_ORTHOLOGUE AFUA_2G00820)-RELATED"/>
    <property type="match status" value="1"/>
</dbReference>
<dbReference type="InterPro" id="IPR013830">
    <property type="entry name" value="SGNH_hydro"/>
</dbReference>
<protein>
    <submittedName>
        <fullName evidence="2">SGNH/GDSL hydrolase family protein</fullName>
    </submittedName>
</protein>
<evidence type="ECO:0000259" key="1">
    <source>
        <dbReference type="Pfam" id="PF13472"/>
    </source>
</evidence>
<accession>A0ABV6ITB4</accession>
<gene>
    <name evidence="2" type="ORF">ACFFIC_14985</name>
</gene>
<dbReference type="RefSeq" id="WP_377051704.1">
    <property type="nucleotide sequence ID" value="NZ_JBHLVZ010000041.1"/>
</dbReference>